<keyword evidence="3" id="KW-1185">Reference proteome</keyword>
<dbReference type="STRING" id="551115.Aazo_0396"/>
<protein>
    <submittedName>
        <fullName evidence="2">Uncharacterized protein</fullName>
    </submittedName>
</protein>
<evidence type="ECO:0000313" key="2">
    <source>
        <dbReference type="EMBL" id="ADI62953.1"/>
    </source>
</evidence>
<feature type="region of interest" description="Disordered" evidence="1">
    <location>
        <begin position="1"/>
        <end position="35"/>
    </location>
</feature>
<dbReference type="HOGENOM" id="CLU_3366109_0_0_3"/>
<evidence type="ECO:0000313" key="3">
    <source>
        <dbReference type="Proteomes" id="UP000001511"/>
    </source>
</evidence>
<dbReference type="AlphaFoldDB" id="D7DZK1"/>
<feature type="compositionally biased region" description="Polar residues" evidence="1">
    <location>
        <begin position="7"/>
        <end position="17"/>
    </location>
</feature>
<reference evidence="2 3" key="1">
    <citation type="journal article" date="2010" name="PLoS ONE">
        <title>Genome erosion in a nitrogen-fixing vertically transmitted endosymbiotic multicellular cyanobacterium.</title>
        <authorList>
            <person name="Ran L."/>
            <person name="Larsson J."/>
            <person name="Vigil-Stenman T."/>
            <person name="Nylander J.A."/>
            <person name="Ininbergs K."/>
            <person name="Zheng W.W."/>
            <person name="Lapidus A."/>
            <person name="Lowry S."/>
            <person name="Haselkorn R."/>
            <person name="Bergman B."/>
        </authorList>
    </citation>
    <scope>NUCLEOTIDE SEQUENCE [LARGE SCALE GENOMIC DNA]</scope>
    <source>
        <strain evidence="2 3">0708</strain>
    </source>
</reference>
<proteinExistence type="predicted"/>
<accession>D7DZK1</accession>
<dbReference type="KEGG" id="naz:Aazo_0396"/>
<name>D7DZK1_NOSA0</name>
<gene>
    <name evidence="2" type="ordered locus">Aazo_0396</name>
</gene>
<dbReference type="Proteomes" id="UP000001511">
    <property type="component" value="Chromosome"/>
</dbReference>
<dbReference type="EMBL" id="CP002059">
    <property type="protein sequence ID" value="ADI62953.1"/>
    <property type="molecule type" value="Genomic_DNA"/>
</dbReference>
<sequence>MVKAQDLSVSSIQNRSTESLKRPKFKIQNRMTAAV</sequence>
<organism evidence="2 3">
    <name type="scientific">Nostoc azollae (strain 0708)</name>
    <name type="common">Anabaena azollae (strain 0708)</name>
    <dbReference type="NCBI Taxonomy" id="551115"/>
    <lineage>
        <taxon>Bacteria</taxon>
        <taxon>Bacillati</taxon>
        <taxon>Cyanobacteriota</taxon>
        <taxon>Cyanophyceae</taxon>
        <taxon>Nostocales</taxon>
        <taxon>Nostocaceae</taxon>
        <taxon>Trichormus</taxon>
    </lineage>
</organism>
<evidence type="ECO:0000256" key="1">
    <source>
        <dbReference type="SAM" id="MobiDB-lite"/>
    </source>
</evidence>